<accession>A0A7C4QQ27</accession>
<feature type="binding site" evidence="8">
    <location>
        <position position="69"/>
    </location>
    <ligand>
        <name>GTP</name>
        <dbReference type="ChEBI" id="CHEBI:37565"/>
    </ligand>
</feature>
<evidence type="ECO:0000256" key="8">
    <source>
        <dbReference type="HAMAP-Rule" id="MF_00316"/>
    </source>
</evidence>
<organism evidence="10">
    <name type="scientific">Schlesneria paludicola</name>
    <dbReference type="NCBI Taxonomy" id="360056"/>
    <lineage>
        <taxon>Bacteria</taxon>
        <taxon>Pseudomonadati</taxon>
        <taxon>Planctomycetota</taxon>
        <taxon>Planctomycetia</taxon>
        <taxon>Planctomycetales</taxon>
        <taxon>Planctomycetaceae</taxon>
        <taxon>Schlesneria</taxon>
    </lineage>
</organism>
<comment type="caution">
    <text evidence="10">The sequence shown here is derived from an EMBL/GenBank/DDBJ whole genome shotgun (WGS) entry which is preliminary data.</text>
</comment>
<dbReference type="SUPFAM" id="SSF53448">
    <property type="entry name" value="Nucleotide-diphospho-sugar transferases"/>
    <property type="match status" value="1"/>
</dbReference>
<dbReference type="PANTHER" id="PTHR19136:SF81">
    <property type="entry name" value="MOLYBDENUM COFACTOR GUANYLYLTRANSFERASE"/>
    <property type="match status" value="1"/>
</dbReference>
<dbReference type="AlphaFoldDB" id="A0A7C4QQ27"/>
<feature type="binding site" evidence="8">
    <location>
        <begin position="8"/>
        <end position="10"/>
    </location>
    <ligand>
        <name>GTP</name>
        <dbReference type="ChEBI" id="CHEBI:37565"/>
    </ligand>
</feature>
<comment type="cofactor">
    <cofactor evidence="8">
        <name>Mg(2+)</name>
        <dbReference type="ChEBI" id="CHEBI:18420"/>
    </cofactor>
</comment>
<sequence length="204" mass="21975">MRHGAIVLCGGRSSRMGRDKATLPFGPELMLQRVVRLISEVVKPEHIVVVAAAQQNLPPLPGDIAVARDARPGRGPLEGLAAGLRLIGGQLDAVYATACDVPLLVPAFARHLFTLLEDYDIAVPTEGDFHHPLAAVYRPRVLPAIERLLAAGELRPRALFAAVATREVPVDELRCVDPRLETLLNLNRPEDYHSALVAAGFAAP</sequence>
<comment type="function">
    <text evidence="8">Transfers a GMP moiety from GTP to Mo-molybdopterin (Mo-MPT) cofactor (Moco or molybdenum cofactor) to form Mo-molybdopterin guanine dinucleotide (Mo-MGD) cofactor.</text>
</comment>
<feature type="binding site" evidence="8">
    <location>
        <position position="20"/>
    </location>
    <ligand>
        <name>GTP</name>
        <dbReference type="ChEBI" id="CHEBI:37565"/>
    </ligand>
</feature>
<comment type="caution">
    <text evidence="8">Lacks conserved residue(s) required for the propagation of feature annotation.</text>
</comment>
<dbReference type="InterPro" id="IPR013482">
    <property type="entry name" value="Molybde_CF_guanTrfase"/>
</dbReference>
<name>A0A7C4QQ27_9PLAN</name>
<keyword evidence="2 8" id="KW-0808">Transferase</keyword>
<evidence type="ECO:0000256" key="7">
    <source>
        <dbReference type="ARBA" id="ARBA00023150"/>
    </source>
</evidence>
<evidence type="ECO:0000256" key="3">
    <source>
        <dbReference type="ARBA" id="ARBA00022723"/>
    </source>
</evidence>
<keyword evidence="6 8" id="KW-0342">GTP-binding</keyword>
<dbReference type="EC" id="2.7.7.77" evidence="8"/>
<dbReference type="PANTHER" id="PTHR19136">
    <property type="entry name" value="MOLYBDENUM COFACTOR GUANYLYLTRANSFERASE"/>
    <property type="match status" value="1"/>
</dbReference>
<dbReference type="Gene3D" id="3.90.550.10">
    <property type="entry name" value="Spore Coat Polysaccharide Biosynthesis Protein SpsA, Chain A"/>
    <property type="match status" value="1"/>
</dbReference>
<evidence type="ECO:0000256" key="4">
    <source>
        <dbReference type="ARBA" id="ARBA00022741"/>
    </source>
</evidence>
<keyword evidence="5 8" id="KW-0460">Magnesium</keyword>
<reference evidence="10" key="1">
    <citation type="journal article" date="2020" name="mSystems">
        <title>Genome- and Community-Level Interaction Insights into Carbon Utilization and Element Cycling Functions of Hydrothermarchaeota in Hydrothermal Sediment.</title>
        <authorList>
            <person name="Zhou Z."/>
            <person name="Liu Y."/>
            <person name="Xu W."/>
            <person name="Pan J."/>
            <person name="Luo Z.H."/>
            <person name="Li M."/>
        </authorList>
    </citation>
    <scope>NUCLEOTIDE SEQUENCE [LARGE SCALE GENOMIC DNA]</scope>
    <source>
        <strain evidence="10">SpSt-508</strain>
    </source>
</reference>
<keyword evidence="3 8" id="KW-0479">Metal-binding</keyword>
<evidence type="ECO:0000256" key="1">
    <source>
        <dbReference type="ARBA" id="ARBA00022490"/>
    </source>
</evidence>
<comment type="catalytic activity">
    <reaction evidence="8">
        <text>Mo-molybdopterin + GTP + H(+) = Mo-molybdopterin guanine dinucleotide + diphosphate</text>
        <dbReference type="Rhea" id="RHEA:34243"/>
        <dbReference type="ChEBI" id="CHEBI:15378"/>
        <dbReference type="ChEBI" id="CHEBI:33019"/>
        <dbReference type="ChEBI" id="CHEBI:37565"/>
        <dbReference type="ChEBI" id="CHEBI:71302"/>
        <dbReference type="ChEBI" id="CHEBI:71310"/>
        <dbReference type="EC" id="2.7.7.77"/>
    </reaction>
</comment>
<evidence type="ECO:0000259" key="9">
    <source>
        <dbReference type="Pfam" id="PF12804"/>
    </source>
</evidence>
<gene>
    <name evidence="8" type="primary">mobA</name>
    <name evidence="10" type="ORF">ENS64_14135</name>
</gene>
<comment type="subcellular location">
    <subcellularLocation>
        <location evidence="8">Cytoplasm</location>
    </subcellularLocation>
</comment>
<feature type="binding site" evidence="8">
    <location>
        <position position="100"/>
    </location>
    <ligand>
        <name>Mg(2+)</name>
        <dbReference type="ChEBI" id="CHEBI:18420"/>
    </ligand>
</feature>
<dbReference type="GO" id="GO:0061603">
    <property type="term" value="F:molybdenum cofactor guanylyltransferase activity"/>
    <property type="evidence" value="ECO:0007669"/>
    <property type="project" value="UniProtKB-EC"/>
</dbReference>
<dbReference type="GO" id="GO:0046872">
    <property type="term" value="F:metal ion binding"/>
    <property type="evidence" value="ECO:0007669"/>
    <property type="project" value="UniProtKB-KW"/>
</dbReference>
<keyword evidence="1 8" id="KW-0963">Cytoplasm</keyword>
<keyword evidence="10" id="KW-0548">Nucleotidyltransferase</keyword>
<evidence type="ECO:0000256" key="5">
    <source>
        <dbReference type="ARBA" id="ARBA00022842"/>
    </source>
</evidence>
<comment type="similarity">
    <text evidence="8">Belongs to the MobA family.</text>
</comment>
<proteinExistence type="inferred from homology"/>
<keyword evidence="4 8" id="KW-0547">Nucleotide-binding</keyword>
<dbReference type="Pfam" id="PF12804">
    <property type="entry name" value="NTP_transf_3"/>
    <property type="match status" value="1"/>
</dbReference>
<comment type="domain">
    <text evidence="8">The N-terminal domain determines nucleotide recognition and specific binding, while the C-terminal domain determines the specific binding to the target protein.</text>
</comment>
<dbReference type="GO" id="GO:0005737">
    <property type="term" value="C:cytoplasm"/>
    <property type="evidence" value="ECO:0007669"/>
    <property type="project" value="UniProtKB-SubCell"/>
</dbReference>
<feature type="domain" description="MobA-like NTP transferase" evidence="9">
    <location>
        <begin position="5"/>
        <end position="161"/>
    </location>
</feature>
<dbReference type="EMBL" id="DSVQ01000016">
    <property type="protein sequence ID" value="HGT40380.1"/>
    <property type="molecule type" value="Genomic_DNA"/>
</dbReference>
<evidence type="ECO:0000256" key="6">
    <source>
        <dbReference type="ARBA" id="ARBA00023134"/>
    </source>
</evidence>
<dbReference type="GO" id="GO:0006777">
    <property type="term" value="P:Mo-molybdopterin cofactor biosynthetic process"/>
    <property type="evidence" value="ECO:0007669"/>
    <property type="project" value="UniProtKB-KW"/>
</dbReference>
<feature type="binding site" evidence="8">
    <location>
        <position position="100"/>
    </location>
    <ligand>
        <name>GTP</name>
        <dbReference type="ChEBI" id="CHEBI:37565"/>
    </ligand>
</feature>
<protein>
    <recommendedName>
        <fullName evidence="8">Probable molybdenum cofactor guanylyltransferase</fullName>
        <shortName evidence="8">MoCo guanylyltransferase</shortName>
        <ecNumber evidence="8">2.7.7.77</ecNumber>
    </recommendedName>
    <alternativeName>
        <fullName evidence="8">GTP:molybdopterin guanylyltransferase</fullName>
    </alternativeName>
    <alternativeName>
        <fullName evidence="8">Mo-MPT guanylyltransferase</fullName>
    </alternativeName>
    <alternativeName>
        <fullName evidence="8">Molybdopterin guanylyltransferase</fullName>
    </alternativeName>
    <alternativeName>
        <fullName evidence="8">Molybdopterin-guanine dinucleotide synthase</fullName>
        <shortName evidence="8">MGD synthase</shortName>
    </alternativeName>
</protein>
<dbReference type="GO" id="GO:0005525">
    <property type="term" value="F:GTP binding"/>
    <property type="evidence" value="ECO:0007669"/>
    <property type="project" value="UniProtKB-UniRule"/>
</dbReference>
<dbReference type="CDD" id="cd02503">
    <property type="entry name" value="MobA"/>
    <property type="match status" value="1"/>
</dbReference>
<evidence type="ECO:0000256" key="2">
    <source>
        <dbReference type="ARBA" id="ARBA00022679"/>
    </source>
</evidence>
<evidence type="ECO:0000313" key="10">
    <source>
        <dbReference type="EMBL" id="HGT40380.1"/>
    </source>
</evidence>
<dbReference type="HAMAP" id="MF_00316">
    <property type="entry name" value="MobA"/>
    <property type="match status" value="1"/>
</dbReference>
<dbReference type="InterPro" id="IPR025877">
    <property type="entry name" value="MobA-like_NTP_Trfase"/>
</dbReference>
<keyword evidence="7 8" id="KW-0501">Molybdenum cofactor biosynthesis</keyword>
<dbReference type="InterPro" id="IPR029044">
    <property type="entry name" value="Nucleotide-diphossugar_trans"/>
</dbReference>